<dbReference type="AlphaFoldDB" id="A0A830F8S5"/>
<dbReference type="EMBL" id="JAMQCP010000001">
    <property type="protein sequence ID" value="MDS0253593.1"/>
    <property type="molecule type" value="Genomic_DNA"/>
</dbReference>
<dbReference type="InterPro" id="IPR008972">
    <property type="entry name" value="Cupredoxin"/>
</dbReference>
<dbReference type="InterPro" id="IPR017533">
    <property type="entry name" value="Halocyanin"/>
</dbReference>
<dbReference type="PANTHER" id="PTHR34192">
    <property type="entry name" value="PLASTOCYANIN MAJOR ISOFORM, CHLOROPLASTIC-RELATED"/>
    <property type="match status" value="1"/>
</dbReference>
<accession>A0A830F8S5</accession>
<dbReference type="Pfam" id="PF00127">
    <property type="entry name" value="Copper-bind"/>
    <property type="match status" value="2"/>
</dbReference>
<dbReference type="CDD" id="cd04220">
    <property type="entry name" value="Halocyanin"/>
    <property type="match status" value="2"/>
</dbReference>
<dbReference type="OrthoDB" id="194564at2157"/>
<keyword evidence="4 9" id="KW-0479">Metal-binding</keyword>
<dbReference type="Proteomes" id="UP001248536">
    <property type="component" value="Unassembled WGS sequence"/>
</dbReference>
<feature type="region of interest" description="Disordered" evidence="10">
    <location>
        <begin position="338"/>
        <end position="367"/>
    </location>
</feature>
<feature type="domain" description="Blue (type 1) copper" evidence="12">
    <location>
        <begin position="58"/>
        <end position="144"/>
    </location>
</feature>
<dbReference type="PANTHER" id="PTHR34192:SF10">
    <property type="entry name" value="PLASTOCYANIN MAJOR ISOFORM, CHLOROPLASTIC-RELATED"/>
    <property type="match status" value="1"/>
</dbReference>
<dbReference type="SUPFAM" id="SSF49503">
    <property type="entry name" value="Cupredoxins"/>
    <property type="match status" value="2"/>
</dbReference>
<dbReference type="PROSITE" id="PS00196">
    <property type="entry name" value="COPPER_BLUE"/>
    <property type="match status" value="1"/>
</dbReference>
<dbReference type="Proteomes" id="UP000656367">
    <property type="component" value="Unassembled WGS sequence"/>
</dbReference>
<comment type="caution">
    <text evidence="13">The sequence shown here is derived from an EMBL/GenBank/DDBJ whole genome shotgun (WGS) entry which is preliminary data.</text>
</comment>
<keyword evidence="11" id="KW-1133">Transmembrane helix</keyword>
<evidence type="ECO:0000256" key="9">
    <source>
        <dbReference type="PIRSR" id="PIRSR602386-1"/>
    </source>
</evidence>
<evidence type="ECO:0000256" key="4">
    <source>
        <dbReference type="ARBA" id="ARBA00022723"/>
    </source>
</evidence>
<evidence type="ECO:0000256" key="8">
    <source>
        <dbReference type="ARBA" id="ARBA00023136"/>
    </source>
</evidence>
<name>A0A830F8S5_HALAR</name>
<feature type="binding site" evidence="9">
    <location>
        <position position="232"/>
    </location>
    <ligand>
        <name>Cu cation</name>
        <dbReference type="ChEBI" id="CHEBI:23378"/>
    </ligand>
</feature>
<evidence type="ECO:0000313" key="16">
    <source>
        <dbReference type="Proteomes" id="UP001248536"/>
    </source>
</evidence>
<reference evidence="14 16" key="3">
    <citation type="submission" date="2022-06" db="EMBL/GenBank/DDBJ databases">
        <title>Haloarcula sp. a new haloarchaeum isolate from saline soil.</title>
        <authorList>
            <person name="Strakova D."/>
            <person name="Galisteo C."/>
            <person name="Sanchez-Porro C."/>
            <person name="Ventosa A."/>
        </authorList>
    </citation>
    <scope>NUCLEOTIDE SEQUENCE [LARGE SCALE GENOMIC DNA]</scope>
    <source>
        <strain evidence="14 16">JCM 15760</strain>
    </source>
</reference>
<dbReference type="GO" id="GO:0042597">
    <property type="term" value="C:periplasmic space"/>
    <property type="evidence" value="ECO:0007669"/>
    <property type="project" value="UniProtKB-SubCell"/>
</dbReference>
<protein>
    <submittedName>
        <fullName evidence="14">Halocyanin domain-containing protein</fullName>
    </submittedName>
</protein>
<evidence type="ECO:0000259" key="12">
    <source>
        <dbReference type="Pfam" id="PF00127"/>
    </source>
</evidence>
<reference evidence="13" key="2">
    <citation type="submission" date="2020-09" db="EMBL/GenBank/DDBJ databases">
        <authorList>
            <person name="Sun Q."/>
            <person name="Ohkuma M."/>
        </authorList>
    </citation>
    <scope>NUCLEOTIDE SEQUENCE</scope>
    <source>
        <strain evidence="13">JCM 15759</strain>
    </source>
</reference>
<keyword evidence="11" id="KW-0812">Transmembrane</keyword>
<dbReference type="PROSITE" id="PS51318">
    <property type="entry name" value="TAT"/>
    <property type="match status" value="1"/>
</dbReference>
<feature type="binding site" evidence="9">
    <location>
        <position position="272"/>
    </location>
    <ligand>
        <name>Cu cation</name>
        <dbReference type="ChEBI" id="CHEBI:23378"/>
    </ligand>
</feature>
<evidence type="ECO:0000256" key="1">
    <source>
        <dbReference type="ARBA" id="ARBA00004370"/>
    </source>
</evidence>
<feature type="compositionally biased region" description="Gly residues" evidence="10">
    <location>
        <begin position="149"/>
        <end position="160"/>
    </location>
</feature>
<evidence type="ECO:0000256" key="2">
    <source>
        <dbReference type="ARBA" id="ARBA00004418"/>
    </source>
</evidence>
<feature type="binding site" evidence="9">
    <location>
        <position position="269"/>
    </location>
    <ligand>
        <name>Cu cation</name>
        <dbReference type="ChEBI" id="CHEBI:23378"/>
    </ligand>
</feature>
<dbReference type="InterPro" id="IPR000923">
    <property type="entry name" value="BlueCu_1"/>
</dbReference>
<proteinExistence type="predicted"/>
<evidence type="ECO:0000256" key="5">
    <source>
        <dbReference type="ARBA" id="ARBA00022764"/>
    </source>
</evidence>
<comment type="subcellular location">
    <subcellularLocation>
        <location evidence="1">Membrane</location>
    </subcellularLocation>
    <subcellularLocation>
        <location evidence="2">Periplasm</location>
    </subcellularLocation>
</comment>
<keyword evidence="6" id="KW-0249">Electron transport</keyword>
<evidence type="ECO:0000313" key="15">
    <source>
        <dbReference type="Proteomes" id="UP000656367"/>
    </source>
</evidence>
<dbReference type="GO" id="GO:0009055">
    <property type="term" value="F:electron transfer activity"/>
    <property type="evidence" value="ECO:0007669"/>
    <property type="project" value="InterPro"/>
</dbReference>
<feature type="transmembrane region" description="Helical" evidence="11">
    <location>
        <begin position="381"/>
        <end position="401"/>
    </location>
</feature>
<dbReference type="NCBIfam" id="TIGR03102">
    <property type="entry name" value="halo_cynanin"/>
    <property type="match status" value="2"/>
</dbReference>
<feature type="transmembrane region" description="Helical" evidence="11">
    <location>
        <begin position="312"/>
        <end position="332"/>
    </location>
</feature>
<keyword evidence="8 11" id="KW-0472">Membrane</keyword>
<feature type="domain" description="Blue (type 1) copper" evidence="12">
    <location>
        <begin position="198"/>
        <end position="283"/>
    </location>
</feature>
<keyword evidence="16" id="KW-1185">Reference proteome</keyword>
<keyword evidence="7 9" id="KW-0186">Copper</keyword>
<dbReference type="GO" id="GO:0016020">
    <property type="term" value="C:membrane"/>
    <property type="evidence" value="ECO:0007669"/>
    <property type="project" value="UniProtKB-SubCell"/>
</dbReference>
<sequence>MALSRRQFVGAAAGTAALAATGTATAQEEPDYGGWFDDVSNYDGTVDKRGQDTVTITVGAQGNNGAFAFDPAAVMVSPGTEVVWEWTGEGGGHNVVSDGDGPLDSGSAVSEAGTTYSHTFESEGMFKYVCIPHKALGMKGAVVVRPGSGSSGDGGSGGQQQQGPPENPDYGGWFDNVSNYDGTTVDRTDADSVEISVGAQGNNGAFAFDPPAVRVTPGTEVTWTWTGEGGGHNVVSDGDGPLDSGGAVSESGTTYSHTFEEMGVYKYACVPHESLGMKGAVVVGGPLGGSGGGSGGGSEQEGSGIELSGPQWLLSGSVLLAFFSPLLFAVAMRRRQNGRPPQMGEGGELQRATGPEPVEEAKETEPAVELGHDEYDPKGTAALVAFYFVLIGLLWVFMYFVEFLGRVSIIG</sequence>
<dbReference type="PRINTS" id="PR00155">
    <property type="entry name" value="AMICYANIN"/>
</dbReference>
<dbReference type="InterPro" id="IPR002386">
    <property type="entry name" value="Amicyanin/Pseudoazurin"/>
</dbReference>
<evidence type="ECO:0000256" key="10">
    <source>
        <dbReference type="SAM" id="MobiDB-lite"/>
    </source>
</evidence>
<organism evidence="13 15">
    <name type="scientific">Haloarcula argentinensis</name>
    <dbReference type="NCBI Taxonomy" id="43776"/>
    <lineage>
        <taxon>Archaea</taxon>
        <taxon>Methanobacteriati</taxon>
        <taxon>Methanobacteriota</taxon>
        <taxon>Stenosarchaea group</taxon>
        <taxon>Halobacteria</taxon>
        <taxon>Halobacteriales</taxon>
        <taxon>Haloarculaceae</taxon>
        <taxon>Haloarcula</taxon>
    </lineage>
</organism>
<dbReference type="GO" id="GO:0005507">
    <property type="term" value="F:copper ion binding"/>
    <property type="evidence" value="ECO:0007669"/>
    <property type="project" value="InterPro"/>
</dbReference>
<evidence type="ECO:0000313" key="13">
    <source>
        <dbReference type="EMBL" id="GGM23304.1"/>
    </source>
</evidence>
<evidence type="ECO:0000313" key="14">
    <source>
        <dbReference type="EMBL" id="MDS0253593.1"/>
    </source>
</evidence>
<dbReference type="Gene3D" id="2.60.40.420">
    <property type="entry name" value="Cupredoxins - blue copper proteins"/>
    <property type="match status" value="2"/>
</dbReference>
<evidence type="ECO:0000256" key="6">
    <source>
        <dbReference type="ARBA" id="ARBA00022982"/>
    </source>
</evidence>
<comment type="cofactor">
    <cofactor evidence="9">
        <name>Cu cation</name>
        <dbReference type="ChEBI" id="CHEBI:23378"/>
    </cofactor>
    <text evidence="9">Binds 1 copper ion per subunit.</text>
</comment>
<reference evidence="13" key="1">
    <citation type="journal article" date="2014" name="Int. J. Syst. Evol. Microbiol.">
        <title>Complete genome sequence of Corynebacterium casei LMG S-19264T (=DSM 44701T), isolated from a smear-ripened cheese.</title>
        <authorList>
            <consortium name="US DOE Joint Genome Institute (JGI-PGF)"/>
            <person name="Walter F."/>
            <person name="Albersmeier A."/>
            <person name="Kalinowski J."/>
            <person name="Ruckert C."/>
        </authorList>
    </citation>
    <scope>NUCLEOTIDE SEQUENCE</scope>
    <source>
        <strain evidence="13">JCM 15759</strain>
    </source>
</reference>
<feature type="binding site" evidence="9">
    <location>
        <position position="277"/>
    </location>
    <ligand>
        <name>Cu cation</name>
        <dbReference type="ChEBI" id="CHEBI:23378"/>
    </ligand>
</feature>
<feature type="region of interest" description="Disordered" evidence="10">
    <location>
        <begin position="146"/>
        <end position="176"/>
    </location>
</feature>
<keyword evidence="3" id="KW-0813">Transport</keyword>
<dbReference type="EMBL" id="BMON01000001">
    <property type="protein sequence ID" value="GGM23304.1"/>
    <property type="molecule type" value="Genomic_DNA"/>
</dbReference>
<evidence type="ECO:0000256" key="7">
    <source>
        <dbReference type="ARBA" id="ARBA00023008"/>
    </source>
</evidence>
<dbReference type="RefSeq" id="WP_005534079.1">
    <property type="nucleotide sequence ID" value="NZ_BAABDY010000003.1"/>
</dbReference>
<dbReference type="InterPro" id="IPR028871">
    <property type="entry name" value="BlueCu_1_BS"/>
</dbReference>
<dbReference type="InterPro" id="IPR006311">
    <property type="entry name" value="TAT_signal"/>
</dbReference>
<evidence type="ECO:0000256" key="11">
    <source>
        <dbReference type="SAM" id="Phobius"/>
    </source>
</evidence>
<keyword evidence="5" id="KW-0574">Periplasm</keyword>
<gene>
    <name evidence="13" type="ORF">GCM10009006_00800</name>
    <name evidence="14" type="ORF">NC662_07630</name>
</gene>
<evidence type="ECO:0000256" key="3">
    <source>
        <dbReference type="ARBA" id="ARBA00022448"/>
    </source>
</evidence>